<name>A0A508SYX7_9BRAD</name>
<sequence>MPRPVTLPIAIVLMLGCIAPAWAATLERVEFDSAAPRLDSPILGDPIQGDLARPDGAGPFPAVIALHGCAGMHDTTKQRLADALVAWGYVVLLVDSYATRGIKHVCTSGAFATFVKRRQDAYGALDFLARQSFVDRHRVAAVGFSAGAWVTLSVAEPNSFEQFVPPDSDLRFRAAVAFYPPCRGASTRPGIPTLIFIGAADDWTPAADCSGKVADWGNDGPPIELIVYPGVYHGFYYVHLQPGARLFDHWLEYSGAAADDATDRLHRFLDRHLN</sequence>
<gene>
    <name evidence="4" type="ORF">CI1B_13860</name>
</gene>
<dbReference type="InterPro" id="IPR002925">
    <property type="entry name" value="Dienelactn_hydro"/>
</dbReference>
<reference evidence="4" key="1">
    <citation type="submission" date="2019-02" db="EMBL/GenBank/DDBJ databases">
        <authorList>
            <person name="Pothier F.J."/>
        </authorList>
    </citation>
    <scope>NUCLEOTIDE SEQUENCE</scope>
    <source>
        <strain evidence="4">CI-1B</strain>
    </source>
</reference>
<evidence type="ECO:0000256" key="2">
    <source>
        <dbReference type="SAM" id="SignalP"/>
    </source>
</evidence>
<dbReference type="SUPFAM" id="SSF53474">
    <property type="entry name" value="alpha/beta-Hydrolases"/>
    <property type="match status" value="1"/>
</dbReference>
<feature type="chain" id="PRO_5021480868" description="Dienelactone hydrolase domain-containing protein" evidence="2">
    <location>
        <begin position="24"/>
        <end position="274"/>
    </location>
</feature>
<organism evidence="4 5">
    <name type="scientific">Bradyrhizobium ivorense</name>
    <dbReference type="NCBI Taxonomy" id="2511166"/>
    <lineage>
        <taxon>Bacteria</taxon>
        <taxon>Pseudomonadati</taxon>
        <taxon>Pseudomonadota</taxon>
        <taxon>Alphaproteobacteria</taxon>
        <taxon>Hyphomicrobiales</taxon>
        <taxon>Nitrobacteraceae</taxon>
        <taxon>Bradyrhizobium</taxon>
    </lineage>
</organism>
<dbReference type="Pfam" id="PF01738">
    <property type="entry name" value="DLH"/>
    <property type="match status" value="1"/>
</dbReference>
<keyword evidence="2" id="KW-0732">Signal</keyword>
<dbReference type="PANTHER" id="PTHR22946">
    <property type="entry name" value="DIENELACTONE HYDROLASE DOMAIN-CONTAINING PROTEIN-RELATED"/>
    <property type="match status" value="1"/>
</dbReference>
<dbReference type="AlphaFoldDB" id="A0A508SYX7"/>
<evidence type="ECO:0000256" key="1">
    <source>
        <dbReference type="ARBA" id="ARBA00022801"/>
    </source>
</evidence>
<dbReference type="PANTHER" id="PTHR22946:SF9">
    <property type="entry name" value="POLYKETIDE TRANSFERASE AF380"/>
    <property type="match status" value="1"/>
</dbReference>
<feature type="signal peptide" evidence="2">
    <location>
        <begin position="1"/>
        <end position="23"/>
    </location>
</feature>
<proteinExistence type="predicted"/>
<comment type="caution">
    <text evidence="4">The sequence shown here is derived from an EMBL/GenBank/DDBJ whole genome shotgun (WGS) entry which is preliminary data.</text>
</comment>
<accession>A0A508SYX7</accession>
<dbReference type="Proteomes" id="UP000328092">
    <property type="component" value="Unassembled WGS sequence"/>
</dbReference>
<evidence type="ECO:0000313" key="4">
    <source>
        <dbReference type="EMBL" id="VIO66267.1"/>
    </source>
</evidence>
<dbReference type="EMBL" id="CAADFC020000004">
    <property type="protein sequence ID" value="VIO66267.1"/>
    <property type="molecule type" value="Genomic_DNA"/>
</dbReference>
<keyword evidence="1" id="KW-0378">Hydrolase</keyword>
<protein>
    <recommendedName>
        <fullName evidence="3">Dienelactone hydrolase domain-containing protein</fullName>
    </recommendedName>
</protein>
<dbReference type="GO" id="GO:0052689">
    <property type="term" value="F:carboxylic ester hydrolase activity"/>
    <property type="evidence" value="ECO:0007669"/>
    <property type="project" value="UniProtKB-ARBA"/>
</dbReference>
<dbReference type="PROSITE" id="PS51257">
    <property type="entry name" value="PROKAR_LIPOPROTEIN"/>
    <property type="match status" value="1"/>
</dbReference>
<dbReference type="InterPro" id="IPR029058">
    <property type="entry name" value="AB_hydrolase_fold"/>
</dbReference>
<dbReference type="InterPro" id="IPR050261">
    <property type="entry name" value="FrsA_esterase"/>
</dbReference>
<evidence type="ECO:0000313" key="5">
    <source>
        <dbReference type="Proteomes" id="UP000328092"/>
    </source>
</evidence>
<feature type="domain" description="Dienelactone hydrolase" evidence="3">
    <location>
        <begin position="48"/>
        <end position="272"/>
    </location>
</feature>
<keyword evidence="5" id="KW-1185">Reference proteome</keyword>
<dbReference type="Gene3D" id="3.40.50.1820">
    <property type="entry name" value="alpha/beta hydrolase"/>
    <property type="match status" value="1"/>
</dbReference>
<evidence type="ECO:0000259" key="3">
    <source>
        <dbReference type="Pfam" id="PF01738"/>
    </source>
</evidence>